<dbReference type="Pfam" id="PF02608">
    <property type="entry name" value="Bmp"/>
    <property type="match status" value="1"/>
</dbReference>
<dbReference type="Proteomes" id="UP001500943">
    <property type="component" value="Unassembled WGS sequence"/>
</dbReference>
<feature type="signal peptide" evidence="7">
    <location>
        <begin position="1"/>
        <end position="24"/>
    </location>
</feature>
<dbReference type="PANTHER" id="PTHR34296">
    <property type="entry name" value="TRANSCRIPTIONAL ACTIVATOR PROTEIN MED"/>
    <property type="match status" value="1"/>
</dbReference>
<accession>A0ABN1VWX9</accession>
<evidence type="ECO:0000256" key="7">
    <source>
        <dbReference type="SAM" id="SignalP"/>
    </source>
</evidence>
<dbReference type="InterPro" id="IPR028082">
    <property type="entry name" value="Peripla_BP_I"/>
</dbReference>
<comment type="similarity">
    <text evidence="2">Belongs to the BMP lipoprotein family.</text>
</comment>
<sequence length="365" mass="37319">MRISTHGRALSGMALVATSALVLAGCAAAPEETDAGSGETLDFLPCMVSDSGGFDDKSFNQLGYEGIETAANDLGVEFLTVESTSDADYAPNIESLIAEGCDLIVTVGFNLSAATVEFALANPDVNFAIVDDAADNDFDGTTDADNIKPILFDTAGAAFLAGYAAASYSSTGVVGTYGGMNFPTVSIFMDGAAQGVDYYNSEKGADVTVRGWDVAAQDGTFIGSFAPGTDSRSAAQNLIDQGADVLLPVGGPIFQSAVEAIRDSGKDIALIGVDADLTETETAAADLFLTSILKQIKVAVSEVVTEASGGSLDTTPYVGTLENGGVGIAPFHDFESKVDGGLEAELVAVKDGIISGDIAVKSYLN</sequence>
<keyword evidence="6" id="KW-0449">Lipoprotein</keyword>
<evidence type="ECO:0000256" key="3">
    <source>
        <dbReference type="ARBA" id="ARBA00022475"/>
    </source>
</evidence>
<reference evidence="9 10" key="1">
    <citation type="journal article" date="2019" name="Int. J. Syst. Evol. Microbiol.">
        <title>The Global Catalogue of Microorganisms (GCM) 10K type strain sequencing project: providing services to taxonomists for standard genome sequencing and annotation.</title>
        <authorList>
            <consortium name="The Broad Institute Genomics Platform"/>
            <consortium name="The Broad Institute Genome Sequencing Center for Infectious Disease"/>
            <person name="Wu L."/>
            <person name="Ma J."/>
        </authorList>
    </citation>
    <scope>NUCLEOTIDE SEQUENCE [LARGE SCALE GENOMIC DNA]</scope>
    <source>
        <strain evidence="9 10">JCM 12762</strain>
    </source>
</reference>
<feature type="chain" id="PRO_5045670348" evidence="7">
    <location>
        <begin position="25"/>
        <end position="365"/>
    </location>
</feature>
<keyword evidence="10" id="KW-1185">Reference proteome</keyword>
<dbReference type="Gene3D" id="3.40.50.2300">
    <property type="match status" value="2"/>
</dbReference>
<dbReference type="PANTHER" id="PTHR34296:SF2">
    <property type="entry name" value="ABC TRANSPORTER GUANOSINE-BINDING PROTEIN NUPN"/>
    <property type="match status" value="1"/>
</dbReference>
<keyword evidence="3" id="KW-1003">Cell membrane</keyword>
<evidence type="ECO:0000256" key="2">
    <source>
        <dbReference type="ARBA" id="ARBA00008610"/>
    </source>
</evidence>
<keyword evidence="5" id="KW-0472">Membrane</keyword>
<evidence type="ECO:0000256" key="5">
    <source>
        <dbReference type="ARBA" id="ARBA00023136"/>
    </source>
</evidence>
<comment type="caution">
    <text evidence="9">The sequence shown here is derived from an EMBL/GenBank/DDBJ whole genome shotgun (WGS) entry which is preliminary data.</text>
</comment>
<organism evidence="9 10">
    <name type="scientific">Rhodoglobus aureus</name>
    <dbReference type="NCBI Taxonomy" id="191497"/>
    <lineage>
        <taxon>Bacteria</taxon>
        <taxon>Bacillati</taxon>
        <taxon>Actinomycetota</taxon>
        <taxon>Actinomycetes</taxon>
        <taxon>Micrococcales</taxon>
        <taxon>Microbacteriaceae</taxon>
        <taxon>Rhodoglobus</taxon>
    </lineage>
</organism>
<evidence type="ECO:0000313" key="10">
    <source>
        <dbReference type="Proteomes" id="UP001500943"/>
    </source>
</evidence>
<dbReference type="RefSeq" id="WP_343925961.1">
    <property type="nucleotide sequence ID" value="NZ_BAAAKW010000035.1"/>
</dbReference>
<name>A0ABN1VWX9_9MICO</name>
<gene>
    <name evidence="9" type="ORF">GCM10009655_22840</name>
</gene>
<protein>
    <submittedName>
        <fullName evidence="9">BMP family ABC transporter substrate-binding protein</fullName>
    </submittedName>
</protein>
<evidence type="ECO:0000259" key="8">
    <source>
        <dbReference type="Pfam" id="PF02608"/>
    </source>
</evidence>
<dbReference type="SUPFAM" id="SSF53822">
    <property type="entry name" value="Periplasmic binding protein-like I"/>
    <property type="match status" value="1"/>
</dbReference>
<dbReference type="InterPro" id="IPR050957">
    <property type="entry name" value="BMP_lipoprotein"/>
</dbReference>
<evidence type="ECO:0000256" key="1">
    <source>
        <dbReference type="ARBA" id="ARBA00004193"/>
    </source>
</evidence>
<dbReference type="CDD" id="cd06354">
    <property type="entry name" value="PBP1_PrnA-like"/>
    <property type="match status" value="1"/>
</dbReference>
<feature type="domain" description="ABC transporter substrate-binding protein PnrA-like" evidence="8">
    <location>
        <begin position="46"/>
        <end position="331"/>
    </location>
</feature>
<keyword evidence="4 7" id="KW-0732">Signal</keyword>
<dbReference type="EMBL" id="BAAAKW010000035">
    <property type="protein sequence ID" value="GAA1222691.1"/>
    <property type="molecule type" value="Genomic_DNA"/>
</dbReference>
<proteinExistence type="inferred from homology"/>
<evidence type="ECO:0000313" key="9">
    <source>
        <dbReference type="EMBL" id="GAA1222691.1"/>
    </source>
</evidence>
<dbReference type="PROSITE" id="PS51257">
    <property type="entry name" value="PROKAR_LIPOPROTEIN"/>
    <property type="match status" value="1"/>
</dbReference>
<dbReference type="InterPro" id="IPR003760">
    <property type="entry name" value="PnrA-like"/>
</dbReference>
<comment type="subcellular location">
    <subcellularLocation>
        <location evidence="1">Cell membrane</location>
        <topology evidence="1">Lipid-anchor</topology>
    </subcellularLocation>
</comment>
<evidence type="ECO:0000256" key="4">
    <source>
        <dbReference type="ARBA" id="ARBA00022729"/>
    </source>
</evidence>
<evidence type="ECO:0000256" key="6">
    <source>
        <dbReference type="ARBA" id="ARBA00023288"/>
    </source>
</evidence>